<keyword evidence="7" id="KW-0812">Transmembrane</keyword>
<evidence type="ECO:0000256" key="3">
    <source>
        <dbReference type="ARBA" id="ARBA00023002"/>
    </source>
</evidence>
<dbReference type="PANTHER" id="PTHR13887:SF14">
    <property type="entry name" value="DISULFIDE BOND FORMATION PROTEIN D"/>
    <property type="match status" value="1"/>
</dbReference>
<feature type="region of interest" description="Disordered" evidence="6">
    <location>
        <begin position="223"/>
        <end position="262"/>
    </location>
</feature>
<reference evidence="9 10" key="1">
    <citation type="submission" date="2020-06" db="EMBL/GenBank/DDBJ databases">
        <title>Genome mining for natural products.</title>
        <authorList>
            <person name="Zhang B."/>
            <person name="Shi J."/>
            <person name="Ge H."/>
        </authorList>
    </citation>
    <scope>NUCLEOTIDE SEQUENCE [LARGE SCALE GENOMIC DNA]</scope>
    <source>
        <strain evidence="9 10">NA00687</strain>
    </source>
</reference>
<evidence type="ECO:0000256" key="7">
    <source>
        <dbReference type="SAM" id="Phobius"/>
    </source>
</evidence>
<dbReference type="SUPFAM" id="SSF52833">
    <property type="entry name" value="Thioredoxin-like"/>
    <property type="match status" value="1"/>
</dbReference>
<sequence>MSHNRKDKRSARERLQEQRAKDEARQKRKRTYIAAGIIVVVLGAVGGIGALIASQSDDDEADARGPVVDPKGATGEKRVAIPAGAANAPATLTVFEDFRCPGCAGFENGFRKTITELREAGQLRIEYHLVRLIDGNLGGSGSLRAANAAACAQDAGKFSAYHDLLYQNQPREQDDAFADRGYLIELAGKVSGLDTPAFRACVNKGTHDSWVQKVDKAFEKSGHGATPTVLLNGENVYGDQDDPLTPEKLKKEVAEAAKKKGR</sequence>
<keyword evidence="10" id="KW-1185">Reference proteome</keyword>
<keyword evidence="3" id="KW-0560">Oxidoreductase</keyword>
<protein>
    <submittedName>
        <fullName evidence="9">Thioredoxin domain-containing protein</fullName>
    </submittedName>
</protein>
<dbReference type="Gene3D" id="3.40.30.10">
    <property type="entry name" value="Glutaredoxin"/>
    <property type="match status" value="1"/>
</dbReference>
<feature type="domain" description="Thioredoxin-like fold" evidence="8">
    <location>
        <begin position="83"/>
        <end position="251"/>
    </location>
</feature>
<comment type="similarity">
    <text evidence="1">Belongs to the thioredoxin family. DsbA subfamily.</text>
</comment>
<dbReference type="GO" id="GO:0016491">
    <property type="term" value="F:oxidoreductase activity"/>
    <property type="evidence" value="ECO:0007669"/>
    <property type="project" value="UniProtKB-KW"/>
</dbReference>
<feature type="compositionally biased region" description="Basic and acidic residues" evidence="6">
    <location>
        <begin position="10"/>
        <end position="25"/>
    </location>
</feature>
<organism evidence="9 10">
    <name type="scientific">Streptomyces buecherae</name>
    <dbReference type="NCBI Taxonomy" id="2763006"/>
    <lineage>
        <taxon>Bacteria</taxon>
        <taxon>Bacillati</taxon>
        <taxon>Actinomycetota</taxon>
        <taxon>Actinomycetes</taxon>
        <taxon>Kitasatosporales</taxon>
        <taxon>Streptomycetaceae</taxon>
        <taxon>Streptomyces</taxon>
    </lineage>
</organism>
<feature type="transmembrane region" description="Helical" evidence="7">
    <location>
        <begin position="31"/>
        <end position="53"/>
    </location>
</feature>
<evidence type="ECO:0000259" key="8">
    <source>
        <dbReference type="Pfam" id="PF13462"/>
    </source>
</evidence>
<dbReference type="Proteomes" id="UP000509303">
    <property type="component" value="Chromosome"/>
</dbReference>
<feature type="region of interest" description="Disordered" evidence="6">
    <location>
        <begin position="1"/>
        <end position="26"/>
    </location>
</feature>
<evidence type="ECO:0000256" key="1">
    <source>
        <dbReference type="ARBA" id="ARBA00005791"/>
    </source>
</evidence>
<proteinExistence type="inferred from homology"/>
<evidence type="ECO:0000256" key="2">
    <source>
        <dbReference type="ARBA" id="ARBA00022729"/>
    </source>
</evidence>
<evidence type="ECO:0000313" key="9">
    <source>
        <dbReference type="EMBL" id="QKW49367.1"/>
    </source>
</evidence>
<accession>A0A7H8N4D9</accession>
<dbReference type="PANTHER" id="PTHR13887">
    <property type="entry name" value="GLUTATHIONE S-TRANSFERASE KAPPA"/>
    <property type="match status" value="1"/>
</dbReference>
<keyword evidence="7" id="KW-0472">Membrane</keyword>
<evidence type="ECO:0000256" key="4">
    <source>
        <dbReference type="ARBA" id="ARBA00023157"/>
    </source>
</evidence>
<dbReference type="InterPro" id="IPR036249">
    <property type="entry name" value="Thioredoxin-like_sf"/>
</dbReference>
<keyword evidence="4" id="KW-1015">Disulfide bond</keyword>
<feature type="compositionally biased region" description="Basic and acidic residues" evidence="6">
    <location>
        <begin position="245"/>
        <end position="262"/>
    </location>
</feature>
<gene>
    <name evidence="9" type="ORF">HUT08_07205</name>
</gene>
<dbReference type="AlphaFoldDB" id="A0A7H8N4D9"/>
<keyword evidence="2" id="KW-0732">Signal</keyword>
<evidence type="ECO:0000256" key="5">
    <source>
        <dbReference type="ARBA" id="ARBA00023284"/>
    </source>
</evidence>
<evidence type="ECO:0000313" key="10">
    <source>
        <dbReference type="Proteomes" id="UP000509303"/>
    </source>
</evidence>
<name>A0A7H8N4D9_9ACTN</name>
<dbReference type="Pfam" id="PF13462">
    <property type="entry name" value="Thioredoxin_4"/>
    <property type="match status" value="1"/>
</dbReference>
<keyword evidence="7" id="KW-1133">Transmembrane helix</keyword>
<dbReference type="EMBL" id="CP054929">
    <property type="protein sequence ID" value="QKW49367.1"/>
    <property type="molecule type" value="Genomic_DNA"/>
</dbReference>
<dbReference type="RefSeq" id="WP_176161101.1">
    <property type="nucleotide sequence ID" value="NZ_CP054929.1"/>
</dbReference>
<keyword evidence="5" id="KW-0676">Redox-active center</keyword>
<evidence type="ECO:0000256" key="6">
    <source>
        <dbReference type="SAM" id="MobiDB-lite"/>
    </source>
</evidence>
<dbReference type="InterPro" id="IPR012336">
    <property type="entry name" value="Thioredoxin-like_fold"/>
</dbReference>